<organism evidence="3">
    <name type="scientific">freshwater metagenome</name>
    <dbReference type="NCBI Taxonomy" id="449393"/>
    <lineage>
        <taxon>unclassified sequences</taxon>
        <taxon>metagenomes</taxon>
        <taxon>ecological metagenomes</taxon>
    </lineage>
</organism>
<feature type="transmembrane region" description="Helical" evidence="2">
    <location>
        <begin position="109"/>
        <end position="129"/>
    </location>
</feature>
<evidence type="ECO:0000313" key="3">
    <source>
        <dbReference type="EMBL" id="CAB4928562.1"/>
    </source>
</evidence>
<reference evidence="3" key="1">
    <citation type="submission" date="2020-05" db="EMBL/GenBank/DDBJ databases">
        <authorList>
            <person name="Chiriac C."/>
            <person name="Salcher M."/>
            <person name="Ghai R."/>
            <person name="Kavagutti S V."/>
        </authorList>
    </citation>
    <scope>NUCLEOTIDE SEQUENCE</scope>
</reference>
<feature type="compositionally biased region" description="Basic and acidic residues" evidence="1">
    <location>
        <begin position="44"/>
        <end position="60"/>
    </location>
</feature>
<keyword evidence="2" id="KW-0812">Transmembrane</keyword>
<dbReference type="EMBL" id="CAFBMR010000117">
    <property type="protein sequence ID" value="CAB4928562.1"/>
    <property type="molecule type" value="Genomic_DNA"/>
</dbReference>
<feature type="region of interest" description="Disordered" evidence="1">
    <location>
        <begin position="25"/>
        <end position="60"/>
    </location>
</feature>
<protein>
    <submittedName>
        <fullName evidence="3">Unannotated protein</fullName>
    </submittedName>
</protein>
<evidence type="ECO:0000256" key="1">
    <source>
        <dbReference type="SAM" id="MobiDB-lite"/>
    </source>
</evidence>
<evidence type="ECO:0000256" key="2">
    <source>
        <dbReference type="SAM" id="Phobius"/>
    </source>
</evidence>
<feature type="transmembrane region" description="Helical" evidence="2">
    <location>
        <begin position="85"/>
        <end position="103"/>
    </location>
</feature>
<sequence>MQVRHCSQPGCEVCEWSVSKERAQRRAERETAQVTAKARAKKDRAKEKRQAKRRETTRNVADAPRRWVDRWKGNSILARRNRRRLAAAAGVIVAIQVLLWPFVSAWGARAGVLVGCIVMAPVVWVLAFGRV</sequence>
<gene>
    <name evidence="3" type="ORF">UFOPK3610_01811</name>
</gene>
<name>A0A6J7IDI4_9ZZZZ</name>
<keyword evidence="2" id="KW-0472">Membrane</keyword>
<proteinExistence type="predicted"/>
<accession>A0A6J7IDI4</accession>
<dbReference type="AlphaFoldDB" id="A0A6J7IDI4"/>
<keyword evidence="2" id="KW-1133">Transmembrane helix</keyword>